<keyword evidence="2" id="KW-1185">Reference proteome</keyword>
<evidence type="ECO:0000313" key="2">
    <source>
        <dbReference type="Proteomes" id="UP000518752"/>
    </source>
</evidence>
<dbReference type="Proteomes" id="UP000518752">
    <property type="component" value="Unassembled WGS sequence"/>
</dbReference>
<name>A0A8H5HXK9_9AGAR</name>
<dbReference type="EMBL" id="JAACJN010000011">
    <property type="protein sequence ID" value="KAF5391211.1"/>
    <property type="molecule type" value="Genomic_DNA"/>
</dbReference>
<protein>
    <submittedName>
        <fullName evidence="1">Uncharacterized protein</fullName>
    </submittedName>
</protein>
<sequence length="234" mass="26938">MLSTLCSWSRAASGLRRFTTSAVNLTDLSIGKIPFTAIADLRIHNDHPPINLLPRFALDRLPSTEGHIYHHIPAERPSLVSELRFRTEDGEDYHMPNKIPWSLPIWRIVKNPELAPIKDLLIKDSIVTPEYIERCERVFPAEFATVPPNRVIYGLRQPFPVHTCRNKTTLWVVGEERVLDLNIGSAWLGYPRPRQTNHLGAHPFAKQCLQVPRCTSFCQVLRWRNWTTMKTGIF</sequence>
<proteinExistence type="predicted"/>
<comment type="caution">
    <text evidence="1">The sequence shown here is derived from an EMBL/GenBank/DDBJ whole genome shotgun (WGS) entry which is preliminary data.</text>
</comment>
<evidence type="ECO:0000313" key="1">
    <source>
        <dbReference type="EMBL" id="KAF5391211.1"/>
    </source>
</evidence>
<dbReference type="OrthoDB" id="2839137at2759"/>
<dbReference type="AlphaFoldDB" id="A0A8H5HXK9"/>
<reference evidence="1 2" key="1">
    <citation type="journal article" date="2020" name="ISME J.">
        <title>Uncovering the hidden diversity of litter-decomposition mechanisms in mushroom-forming fungi.</title>
        <authorList>
            <person name="Floudas D."/>
            <person name="Bentzer J."/>
            <person name="Ahren D."/>
            <person name="Johansson T."/>
            <person name="Persson P."/>
            <person name="Tunlid A."/>
        </authorList>
    </citation>
    <scope>NUCLEOTIDE SEQUENCE [LARGE SCALE GENOMIC DNA]</scope>
    <source>
        <strain evidence="1 2">CBS 406.79</strain>
    </source>
</reference>
<gene>
    <name evidence="1" type="ORF">D9757_003076</name>
</gene>
<organism evidence="1 2">
    <name type="scientific">Collybiopsis confluens</name>
    <dbReference type="NCBI Taxonomy" id="2823264"/>
    <lineage>
        <taxon>Eukaryota</taxon>
        <taxon>Fungi</taxon>
        <taxon>Dikarya</taxon>
        <taxon>Basidiomycota</taxon>
        <taxon>Agaricomycotina</taxon>
        <taxon>Agaricomycetes</taxon>
        <taxon>Agaricomycetidae</taxon>
        <taxon>Agaricales</taxon>
        <taxon>Marasmiineae</taxon>
        <taxon>Omphalotaceae</taxon>
        <taxon>Collybiopsis</taxon>
    </lineage>
</organism>
<accession>A0A8H5HXK9</accession>